<dbReference type="EMBL" id="JBJUIK010000015">
    <property type="protein sequence ID" value="KAL3502533.1"/>
    <property type="molecule type" value="Genomic_DNA"/>
</dbReference>
<protein>
    <submittedName>
        <fullName evidence="1">Uncharacterized protein</fullName>
    </submittedName>
</protein>
<name>A0ABD2YA98_9GENT</name>
<keyword evidence="2" id="KW-1185">Reference proteome</keyword>
<sequence length="121" mass="13734">MGSDFDIRLGHYGREYFDKEIKRRRWVKFCQSTHSSLMSIVKEFYANANGQSLMQLDVVMRVTMDTLRVEHSRLPQLVPPAWHYTGSAGLFGVGSGDDDIAGEESTVIVLSPRVCLLFEFS</sequence>
<evidence type="ECO:0000313" key="1">
    <source>
        <dbReference type="EMBL" id="KAL3502533.1"/>
    </source>
</evidence>
<evidence type="ECO:0000313" key="2">
    <source>
        <dbReference type="Proteomes" id="UP001630127"/>
    </source>
</evidence>
<dbReference type="Proteomes" id="UP001630127">
    <property type="component" value="Unassembled WGS sequence"/>
</dbReference>
<organism evidence="1 2">
    <name type="scientific">Cinchona calisaya</name>
    <dbReference type="NCBI Taxonomy" id="153742"/>
    <lineage>
        <taxon>Eukaryota</taxon>
        <taxon>Viridiplantae</taxon>
        <taxon>Streptophyta</taxon>
        <taxon>Embryophyta</taxon>
        <taxon>Tracheophyta</taxon>
        <taxon>Spermatophyta</taxon>
        <taxon>Magnoliopsida</taxon>
        <taxon>eudicotyledons</taxon>
        <taxon>Gunneridae</taxon>
        <taxon>Pentapetalae</taxon>
        <taxon>asterids</taxon>
        <taxon>lamiids</taxon>
        <taxon>Gentianales</taxon>
        <taxon>Rubiaceae</taxon>
        <taxon>Cinchonoideae</taxon>
        <taxon>Cinchoneae</taxon>
        <taxon>Cinchona</taxon>
    </lineage>
</organism>
<reference evidence="1 2" key="1">
    <citation type="submission" date="2024-11" db="EMBL/GenBank/DDBJ databases">
        <title>A near-complete genome assembly of Cinchona calisaya.</title>
        <authorList>
            <person name="Lian D.C."/>
            <person name="Zhao X.W."/>
            <person name="Wei L."/>
        </authorList>
    </citation>
    <scope>NUCLEOTIDE SEQUENCE [LARGE SCALE GENOMIC DNA]</scope>
    <source>
        <tissue evidence="1">Nenye</tissue>
    </source>
</reference>
<comment type="caution">
    <text evidence="1">The sequence shown here is derived from an EMBL/GenBank/DDBJ whole genome shotgun (WGS) entry which is preliminary data.</text>
</comment>
<accession>A0ABD2YA98</accession>
<gene>
    <name evidence="1" type="ORF">ACH5RR_036982</name>
</gene>
<proteinExistence type="predicted"/>
<dbReference type="AlphaFoldDB" id="A0ABD2YA98"/>